<dbReference type="InterPro" id="IPR008906">
    <property type="entry name" value="HATC_C_dom"/>
</dbReference>
<comment type="subcellular location">
    <subcellularLocation>
        <location evidence="1">Nucleus</location>
    </subcellularLocation>
</comment>
<evidence type="ECO:0000256" key="3">
    <source>
        <dbReference type="ARBA" id="ARBA00022771"/>
    </source>
</evidence>
<keyword evidence="7" id="KW-0804">Transcription</keyword>
<dbReference type="EMBL" id="OU963909">
    <property type="protein sequence ID" value="CAH0400141.1"/>
    <property type="molecule type" value="Genomic_DNA"/>
</dbReference>
<keyword evidence="8" id="KW-0539">Nucleus</keyword>
<accession>A0ABN8AVI4</accession>
<dbReference type="InterPro" id="IPR007021">
    <property type="entry name" value="DUF659"/>
</dbReference>
<protein>
    <recommendedName>
        <fullName evidence="14">BED-type domain-containing protein</fullName>
    </recommendedName>
</protein>
<name>A0ABN8AVI4_CHISP</name>
<keyword evidence="6" id="KW-0238">DNA-binding</keyword>
<evidence type="ECO:0000259" key="11">
    <source>
        <dbReference type="Pfam" id="PF05699"/>
    </source>
</evidence>
<dbReference type="SUPFAM" id="SSF53098">
    <property type="entry name" value="Ribonuclease H-like"/>
    <property type="match status" value="1"/>
</dbReference>
<evidence type="ECO:0000259" key="9">
    <source>
        <dbReference type="Pfam" id="PF02892"/>
    </source>
</evidence>
<reference evidence="12" key="1">
    <citation type="submission" date="2021-12" db="EMBL/GenBank/DDBJ databases">
        <authorList>
            <person name="King R."/>
        </authorList>
    </citation>
    <scope>NUCLEOTIDE SEQUENCE</scope>
</reference>
<dbReference type="PANTHER" id="PTHR46481:SF10">
    <property type="entry name" value="ZINC FINGER BED DOMAIN-CONTAINING PROTEIN 39"/>
    <property type="match status" value="1"/>
</dbReference>
<dbReference type="Pfam" id="PF05699">
    <property type="entry name" value="Dimer_Tnp_hAT"/>
    <property type="match status" value="1"/>
</dbReference>
<organism evidence="12 13">
    <name type="scientific">Chilo suppressalis</name>
    <name type="common">Asiatic rice borer moth</name>
    <dbReference type="NCBI Taxonomy" id="168631"/>
    <lineage>
        <taxon>Eukaryota</taxon>
        <taxon>Metazoa</taxon>
        <taxon>Ecdysozoa</taxon>
        <taxon>Arthropoda</taxon>
        <taxon>Hexapoda</taxon>
        <taxon>Insecta</taxon>
        <taxon>Pterygota</taxon>
        <taxon>Neoptera</taxon>
        <taxon>Endopterygota</taxon>
        <taxon>Lepidoptera</taxon>
        <taxon>Glossata</taxon>
        <taxon>Ditrysia</taxon>
        <taxon>Pyraloidea</taxon>
        <taxon>Crambidae</taxon>
        <taxon>Crambinae</taxon>
        <taxon>Chilo</taxon>
    </lineage>
</organism>
<evidence type="ECO:0000313" key="12">
    <source>
        <dbReference type="EMBL" id="CAH0400141.1"/>
    </source>
</evidence>
<keyword evidence="3" id="KW-0863">Zinc-finger</keyword>
<evidence type="ECO:0000259" key="10">
    <source>
        <dbReference type="Pfam" id="PF04937"/>
    </source>
</evidence>
<evidence type="ECO:0000256" key="6">
    <source>
        <dbReference type="ARBA" id="ARBA00023125"/>
    </source>
</evidence>
<evidence type="ECO:0000256" key="2">
    <source>
        <dbReference type="ARBA" id="ARBA00022723"/>
    </source>
</evidence>
<dbReference type="InterPro" id="IPR052035">
    <property type="entry name" value="ZnF_BED_domain_contain"/>
</dbReference>
<evidence type="ECO:0000256" key="1">
    <source>
        <dbReference type="ARBA" id="ARBA00004123"/>
    </source>
</evidence>
<feature type="domain" description="BED-type" evidence="9">
    <location>
        <begin position="7"/>
        <end position="47"/>
    </location>
</feature>
<dbReference type="PANTHER" id="PTHR46481">
    <property type="entry name" value="ZINC FINGER BED DOMAIN-CONTAINING PROTEIN 4"/>
    <property type="match status" value="1"/>
</dbReference>
<proteinExistence type="predicted"/>
<evidence type="ECO:0000256" key="8">
    <source>
        <dbReference type="ARBA" id="ARBA00023242"/>
    </source>
</evidence>
<keyword evidence="4" id="KW-0862">Zinc</keyword>
<dbReference type="InterPro" id="IPR012337">
    <property type="entry name" value="RNaseH-like_sf"/>
</dbReference>
<dbReference type="Proteomes" id="UP001153292">
    <property type="component" value="Chromosome 16"/>
</dbReference>
<evidence type="ECO:0000256" key="5">
    <source>
        <dbReference type="ARBA" id="ARBA00023015"/>
    </source>
</evidence>
<evidence type="ECO:0000313" key="13">
    <source>
        <dbReference type="Proteomes" id="UP001153292"/>
    </source>
</evidence>
<dbReference type="Pfam" id="PF04937">
    <property type="entry name" value="DUF659"/>
    <property type="match status" value="1"/>
</dbReference>
<evidence type="ECO:0000256" key="7">
    <source>
        <dbReference type="ARBA" id="ARBA00023163"/>
    </source>
</evidence>
<evidence type="ECO:0008006" key="14">
    <source>
        <dbReference type="Google" id="ProtNLM"/>
    </source>
</evidence>
<keyword evidence="5" id="KW-0805">Transcription regulation</keyword>
<evidence type="ECO:0000256" key="4">
    <source>
        <dbReference type="ARBA" id="ARBA00022833"/>
    </source>
</evidence>
<dbReference type="Pfam" id="PF02892">
    <property type="entry name" value="zf-BED"/>
    <property type="match status" value="1"/>
</dbReference>
<keyword evidence="13" id="KW-1185">Reference proteome</keyword>
<feature type="domain" description="HAT C-terminal dimerisation" evidence="11">
    <location>
        <begin position="524"/>
        <end position="593"/>
    </location>
</feature>
<keyword evidence="2" id="KW-0479">Metal-binding</keyword>
<feature type="domain" description="DUF659" evidence="10">
    <location>
        <begin position="158"/>
        <end position="306"/>
    </location>
</feature>
<sequence>MPRRFDSVWEHFLVVSERDRKKHVTCNYCDQEYKFAQSNRLKEHLMKCQQCPREVRVLYNSGKRNKLAFSTPLLSPSTSQSTCTTESALLTPSTSTTVMVPDSPLLLDNNNSSSQYSHEDVDTLLARAIYASGVPLSLLQSEYWQEVFKLLNPTYTVPSIHCLSNPLLEAEYLRIKKEMDAKIKKAASLALIMDGWTNVTGKGVINFIVTTPKPILLNAILPATQKDTAYFMSEKIINILTEVGPTKFVAVITDNAANMKAVWRIVTKKYTHITCVGCVSHCLNLMFKDVFKIAFFGDILENVIEIIKHIKKSHALLVLFEKCQTEKYGKISCKLKLYSETRWSGAFVTLQTFKENRLALELMTRSHEVNITPQIKDFILDFQSWAKIENAFIVLQPIAYAILASERDNALLSDVPHIFKELYQTVIKQLQSTIFLSEEDKNMVMASIEKRKDFCLQPIHYAAHQLDPRYCGIDLTDDEIAMASEYLCRAATTSGVDAGKVIKSMAEFKHKENFYDERKAMWVPVNDLEPTLWWRTFAGNQDVASIAIKILSVPPSSSACERNWSLFGRTHTKIRNQLNNSRALKLTYIRSNMKLLQKESAPTFIDSSEDDLNESNQSDNDSV</sequence>
<dbReference type="InterPro" id="IPR003656">
    <property type="entry name" value="Znf_BED"/>
</dbReference>
<gene>
    <name evidence="12" type="ORF">CHILSU_LOCUS3326</name>
</gene>